<reference evidence="3 4" key="1">
    <citation type="submission" date="2024-03" db="EMBL/GenBank/DDBJ databases">
        <title>Draft genome sequence of Pseudonocardia tropica JCM 19149.</title>
        <authorList>
            <person name="Butdee W."/>
            <person name="Duangmal K."/>
        </authorList>
    </citation>
    <scope>NUCLEOTIDE SEQUENCE [LARGE SCALE GENOMIC DNA]</scope>
    <source>
        <strain evidence="3 4">JCM 19149</strain>
    </source>
</reference>
<sequence length="129" mass="13479">MAVASPEGTDKEQSASMTSDHQDGSPGADPDVGALSEFVEENDVPGNAEAGPVFVESKFTVERWREIARSGLAALLFLLLSATVLTICIRAIILATTVKELSDLLGILLAPLVGLVGAATGFYYGNQGR</sequence>
<comment type="caution">
    <text evidence="3">The sequence shown here is derived from an EMBL/GenBank/DDBJ whole genome shotgun (WGS) entry which is preliminary data.</text>
</comment>
<gene>
    <name evidence="3" type="ORF">WHI96_27435</name>
</gene>
<organism evidence="3 4">
    <name type="scientific">Pseudonocardia tropica</name>
    <dbReference type="NCBI Taxonomy" id="681289"/>
    <lineage>
        <taxon>Bacteria</taxon>
        <taxon>Bacillati</taxon>
        <taxon>Actinomycetota</taxon>
        <taxon>Actinomycetes</taxon>
        <taxon>Pseudonocardiales</taxon>
        <taxon>Pseudonocardiaceae</taxon>
        <taxon>Pseudonocardia</taxon>
    </lineage>
</organism>
<keyword evidence="2" id="KW-0812">Transmembrane</keyword>
<keyword evidence="2" id="KW-1133">Transmembrane helix</keyword>
<protein>
    <submittedName>
        <fullName evidence="3">Uncharacterized protein</fullName>
    </submittedName>
</protein>
<dbReference type="EMBL" id="JBEDNP010000063">
    <property type="protein sequence ID" value="MEQ3542547.1"/>
    <property type="molecule type" value="Genomic_DNA"/>
</dbReference>
<feature type="transmembrane region" description="Helical" evidence="2">
    <location>
        <begin position="72"/>
        <end position="93"/>
    </location>
</feature>
<feature type="transmembrane region" description="Helical" evidence="2">
    <location>
        <begin position="105"/>
        <end position="125"/>
    </location>
</feature>
<evidence type="ECO:0000313" key="3">
    <source>
        <dbReference type="EMBL" id="MEQ3542547.1"/>
    </source>
</evidence>
<keyword evidence="2" id="KW-0472">Membrane</keyword>
<keyword evidence="4" id="KW-1185">Reference proteome</keyword>
<evidence type="ECO:0000256" key="1">
    <source>
        <dbReference type="SAM" id="MobiDB-lite"/>
    </source>
</evidence>
<dbReference type="Proteomes" id="UP001464923">
    <property type="component" value="Unassembled WGS sequence"/>
</dbReference>
<feature type="region of interest" description="Disordered" evidence="1">
    <location>
        <begin position="1"/>
        <end position="49"/>
    </location>
</feature>
<accession>A0ABV1K2U8</accession>
<proteinExistence type="predicted"/>
<dbReference type="RefSeq" id="WP_345650460.1">
    <property type="nucleotide sequence ID" value="NZ_BAABLY010000065.1"/>
</dbReference>
<name>A0ABV1K2U8_9PSEU</name>
<evidence type="ECO:0000256" key="2">
    <source>
        <dbReference type="SAM" id="Phobius"/>
    </source>
</evidence>
<evidence type="ECO:0000313" key="4">
    <source>
        <dbReference type="Proteomes" id="UP001464923"/>
    </source>
</evidence>